<dbReference type="PANTHER" id="PTHR43280">
    <property type="entry name" value="ARAC-FAMILY TRANSCRIPTIONAL REGULATOR"/>
    <property type="match status" value="1"/>
</dbReference>
<dbReference type="InterPro" id="IPR018062">
    <property type="entry name" value="HTH_AraC-typ_CS"/>
</dbReference>
<dbReference type="InterPro" id="IPR018060">
    <property type="entry name" value="HTH_AraC"/>
</dbReference>
<accession>A0ABW5JVZ5</accession>
<organism evidence="7 8">
    <name type="scientific">Gelatiniphilus marinus</name>
    <dbReference type="NCBI Taxonomy" id="1759464"/>
    <lineage>
        <taxon>Bacteria</taxon>
        <taxon>Pseudomonadati</taxon>
        <taxon>Bacteroidota</taxon>
        <taxon>Flavobacteriia</taxon>
        <taxon>Flavobacteriales</taxon>
        <taxon>Flavobacteriaceae</taxon>
        <taxon>Gelatiniphilus</taxon>
    </lineage>
</organism>
<dbReference type="RefSeq" id="WP_388020524.1">
    <property type="nucleotide sequence ID" value="NZ_JBHUDT010000007.1"/>
</dbReference>
<feature type="domain" description="HTH araC/xylS-type" evidence="6">
    <location>
        <begin position="12"/>
        <end position="111"/>
    </location>
</feature>
<dbReference type="PROSITE" id="PS00041">
    <property type="entry name" value="HTH_ARAC_FAMILY_1"/>
    <property type="match status" value="1"/>
</dbReference>
<dbReference type="PROSITE" id="PS50005">
    <property type="entry name" value="TPR"/>
    <property type="match status" value="2"/>
</dbReference>
<keyword evidence="3" id="KW-0804">Transcription</keyword>
<evidence type="ECO:0000256" key="2">
    <source>
        <dbReference type="ARBA" id="ARBA00023125"/>
    </source>
</evidence>
<feature type="transmembrane region" description="Helical" evidence="5">
    <location>
        <begin position="142"/>
        <end position="160"/>
    </location>
</feature>
<dbReference type="SUPFAM" id="SSF46689">
    <property type="entry name" value="Homeodomain-like"/>
    <property type="match status" value="1"/>
</dbReference>
<dbReference type="SUPFAM" id="SSF48452">
    <property type="entry name" value="TPR-like"/>
    <property type="match status" value="2"/>
</dbReference>
<evidence type="ECO:0000313" key="7">
    <source>
        <dbReference type="EMBL" id="MFD2536315.1"/>
    </source>
</evidence>
<dbReference type="InterPro" id="IPR009057">
    <property type="entry name" value="Homeodomain-like_sf"/>
</dbReference>
<feature type="repeat" description="TPR" evidence="4">
    <location>
        <begin position="541"/>
        <end position="574"/>
    </location>
</feature>
<evidence type="ECO:0000313" key="8">
    <source>
        <dbReference type="Proteomes" id="UP001597441"/>
    </source>
</evidence>
<keyword evidence="4" id="KW-0802">TPR repeat</keyword>
<dbReference type="Gene3D" id="3.40.50.10610">
    <property type="entry name" value="ABC-type transport auxiliary lipoprotein component"/>
    <property type="match status" value="1"/>
</dbReference>
<dbReference type="SMART" id="SM00342">
    <property type="entry name" value="HTH_ARAC"/>
    <property type="match status" value="1"/>
</dbReference>
<dbReference type="Gene3D" id="1.25.40.10">
    <property type="entry name" value="Tetratricopeptide repeat domain"/>
    <property type="match status" value="2"/>
</dbReference>
<dbReference type="Proteomes" id="UP001597441">
    <property type="component" value="Unassembled WGS sequence"/>
</dbReference>
<protein>
    <submittedName>
        <fullName evidence="7">Helix-turn-helix domain-containing protein</fullName>
    </submittedName>
</protein>
<name>A0ABW5JVZ5_9FLAO</name>
<comment type="caution">
    <text evidence="7">The sequence shown here is derived from an EMBL/GenBank/DDBJ whole genome shotgun (WGS) entry which is preliminary data.</text>
</comment>
<keyword evidence="1" id="KW-0805">Transcription regulation</keyword>
<evidence type="ECO:0000256" key="1">
    <source>
        <dbReference type="ARBA" id="ARBA00023015"/>
    </source>
</evidence>
<dbReference type="PRINTS" id="PR00032">
    <property type="entry name" value="HTHARAC"/>
</dbReference>
<evidence type="ECO:0000256" key="3">
    <source>
        <dbReference type="ARBA" id="ARBA00023163"/>
    </source>
</evidence>
<dbReference type="PANTHER" id="PTHR43280:SF2">
    <property type="entry name" value="HTH-TYPE TRANSCRIPTIONAL REGULATOR EXSA"/>
    <property type="match status" value="1"/>
</dbReference>
<dbReference type="Gene3D" id="1.10.10.60">
    <property type="entry name" value="Homeodomain-like"/>
    <property type="match status" value="1"/>
</dbReference>
<dbReference type="InterPro" id="IPR019734">
    <property type="entry name" value="TPR_rpt"/>
</dbReference>
<dbReference type="EMBL" id="JBHULK010000007">
    <property type="protein sequence ID" value="MFD2536315.1"/>
    <property type="molecule type" value="Genomic_DNA"/>
</dbReference>
<sequence length="699" mass="80916">MANISHQGKFIEQAEALILANISNEQFGVSELAGLMNMSRSNLLRKIKKQTQLSASQFIREVRLKKGMTLLEETELTVSEISYQVGFSNNSYFIKCFRDYYGYSPGEARKKIGEQTELIQEDNQTAEAIEVTKKGFFLQYRAQIILVFASVLTLVTFLFFQKETPNSGIEDVYFRKSIAVLPFKNMSSDSNNLYFVNGLMESTLNNLQKIGDLRVISRTSVEKYRNTDKTISEIAEELNVNYLIEGSGQRVDNQVLLNIQLIDASNDTPIWAEQYNHKTEDIFSLQNVVAKKITEAIKATVTPAELQQIDKKPTENLLAYDYYLKGLDRLQEETKEGLEAAIILFEKAIDQDPEFALAYSDIAIAYYYLDLNQAEKKHNDIINNNADKALLYDAKSAKSLIAKALYYINVNEYRLAVPHLEKALEYNPNSSSVVQILADLYSRAIPDTGKYLQYALKGLQLDIETNDSISKSYMYLALSNAFVQNGFTNEAKKYIDLSLDNNPENNYAPYLKVFIQYAQHQNIERATNALENEWKKDTTRLDIMQEVAKFYYFQEKYDRAFYYYDKFVKIKESNGLSMYPQENLKIGLVYDKMGLHESAEDFYKAYAEYCKNDQSIYQPASLAMKYLHEENPNLAIEQLKLFATKNNYQYWVLLFIEEDPLMKTLKSHPEYHEVIQKIRDRFWENHNELKKSLKDKNLL</sequence>
<evidence type="ECO:0000256" key="4">
    <source>
        <dbReference type="PROSITE-ProRule" id="PRU00339"/>
    </source>
</evidence>
<reference evidence="8" key="1">
    <citation type="journal article" date="2019" name="Int. J. Syst. Evol. Microbiol.">
        <title>The Global Catalogue of Microorganisms (GCM) 10K type strain sequencing project: providing services to taxonomists for standard genome sequencing and annotation.</title>
        <authorList>
            <consortium name="The Broad Institute Genomics Platform"/>
            <consortium name="The Broad Institute Genome Sequencing Center for Infectious Disease"/>
            <person name="Wu L."/>
            <person name="Ma J."/>
        </authorList>
    </citation>
    <scope>NUCLEOTIDE SEQUENCE [LARGE SCALE GENOMIC DNA]</scope>
    <source>
        <strain evidence="8">KCTC 42903</strain>
    </source>
</reference>
<keyword evidence="8" id="KW-1185">Reference proteome</keyword>
<dbReference type="Pfam" id="PF13181">
    <property type="entry name" value="TPR_8"/>
    <property type="match status" value="1"/>
</dbReference>
<dbReference type="Pfam" id="PF12833">
    <property type="entry name" value="HTH_18"/>
    <property type="match status" value="1"/>
</dbReference>
<dbReference type="SMART" id="SM00028">
    <property type="entry name" value="TPR"/>
    <property type="match status" value="5"/>
</dbReference>
<gene>
    <name evidence="7" type="ORF">ACFSQS_14475</name>
</gene>
<keyword evidence="5" id="KW-0472">Membrane</keyword>
<keyword evidence="5" id="KW-0812">Transmembrane</keyword>
<proteinExistence type="predicted"/>
<dbReference type="InterPro" id="IPR020449">
    <property type="entry name" value="Tscrpt_reg_AraC-type_HTH"/>
</dbReference>
<keyword evidence="2" id="KW-0238">DNA-binding</keyword>
<evidence type="ECO:0000256" key="5">
    <source>
        <dbReference type="SAM" id="Phobius"/>
    </source>
</evidence>
<feature type="repeat" description="TPR" evidence="4">
    <location>
        <begin position="397"/>
        <end position="430"/>
    </location>
</feature>
<dbReference type="InterPro" id="IPR011990">
    <property type="entry name" value="TPR-like_helical_dom_sf"/>
</dbReference>
<keyword evidence="5" id="KW-1133">Transmembrane helix</keyword>
<dbReference type="PROSITE" id="PS01124">
    <property type="entry name" value="HTH_ARAC_FAMILY_2"/>
    <property type="match status" value="1"/>
</dbReference>
<evidence type="ECO:0000259" key="6">
    <source>
        <dbReference type="PROSITE" id="PS01124"/>
    </source>
</evidence>